<dbReference type="InterPro" id="IPR024983">
    <property type="entry name" value="CHAT_dom"/>
</dbReference>
<feature type="domain" description="CHAT" evidence="1">
    <location>
        <begin position="356"/>
        <end position="656"/>
    </location>
</feature>
<dbReference type="PANTHER" id="PTHR10098:SF108">
    <property type="entry name" value="TETRATRICOPEPTIDE REPEAT PROTEIN 28"/>
    <property type="match status" value="1"/>
</dbReference>
<dbReference type="Pfam" id="PF12770">
    <property type="entry name" value="CHAT"/>
    <property type="match status" value="1"/>
</dbReference>
<reference evidence="2" key="1">
    <citation type="submission" date="2018-05" db="EMBL/GenBank/DDBJ databases">
        <authorList>
            <person name="Lanie J.A."/>
            <person name="Ng W.-L."/>
            <person name="Kazmierczak K.M."/>
            <person name="Andrzejewski T.M."/>
            <person name="Davidsen T.M."/>
            <person name="Wayne K.J."/>
            <person name="Tettelin H."/>
            <person name="Glass J.I."/>
            <person name="Rusch D."/>
            <person name="Podicherti R."/>
            <person name="Tsui H.-C.T."/>
            <person name="Winkler M.E."/>
        </authorList>
    </citation>
    <scope>NUCLEOTIDE SEQUENCE</scope>
</reference>
<dbReference type="AlphaFoldDB" id="A0A382BHY8"/>
<dbReference type="PANTHER" id="PTHR10098">
    <property type="entry name" value="RAPSYN-RELATED"/>
    <property type="match status" value="1"/>
</dbReference>
<evidence type="ECO:0000313" key="2">
    <source>
        <dbReference type="EMBL" id="SVB13274.1"/>
    </source>
</evidence>
<gene>
    <name evidence="2" type="ORF">METZ01_LOCUS166128</name>
</gene>
<proteinExistence type="predicted"/>
<evidence type="ECO:0000259" key="1">
    <source>
        <dbReference type="Pfam" id="PF12770"/>
    </source>
</evidence>
<organism evidence="2">
    <name type="scientific">marine metagenome</name>
    <dbReference type="NCBI Taxonomy" id="408172"/>
    <lineage>
        <taxon>unclassified sequences</taxon>
        <taxon>metagenomes</taxon>
        <taxon>ecological metagenomes</taxon>
    </lineage>
</organism>
<protein>
    <recommendedName>
        <fullName evidence="1">CHAT domain-containing protein</fullName>
    </recommendedName>
</protein>
<accession>A0A382BHY8</accession>
<dbReference type="EMBL" id="UINC01029845">
    <property type="protein sequence ID" value="SVB13274.1"/>
    <property type="molecule type" value="Genomic_DNA"/>
</dbReference>
<name>A0A382BHY8_9ZZZZ</name>
<sequence>MDFWKGTKNFGSKLLEGIGQAAIIGAMGVVAYADGYNAAYGGQRMSTQDWQNFTDLSMKMSSSVTESSAEVRQDIENTYQSDVASLQTKYFEAERNIEDSFFLQRNSLSPQQLKYARFMGPNEQLDFFVAKGDGLFASGGASDAKGLYMNALGLIEKQRATIDSDTKRIVFSGHRNSIYVKLIRIFSQENDAKQAFHLIERSKGRVFADLLESKDLQLARNEESDFYQSYLLKNSEMNEILSHGSISLDQIKYLEENRGIQVSSKFRTTPLIEFNNLDQAKPITLEETENILARPTIDSNFVQYFVSPEKTIIVLAGGTPEIREVPVGKEELIKKISRFRELISEGSEDQGDLLSLSQDLYETLIKPIAFGISKKRIIISPHGPLHYLPFQLLHDGEKYLLEDYTLNYIPSATVLRYLADKPPIGPLEPEGESEFIGSVANDSSYLPGWGTESSYEHSDSKPPKSILLLGNPELDSAALSLPYSEVEIDNAALFFPDALKLSHDEASETNVKEKASSYEVLHFATHATFDNDDPFNSSLLLASDGINDGKLTVEEIYQLKLKPSLVVLSACETGLGKYSAGDEIIGFYRAFMYAGAKSIIATLWPIADEASSFLINEFYQSLKKNSLGESLRMAQLKTKEQYPNPVNWAGFVLVGRN</sequence>